<dbReference type="OrthoDB" id="7860307at2"/>
<keyword evidence="2" id="KW-1185">Reference proteome</keyword>
<dbReference type="RefSeq" id="WP_101499375.1">
    <property type="nucleotide sequence ID" value="NZ_CP025583.1"/>
</dbReference>
<gene>
    <name evidence="1" type="ORF">CYR75_06865</name>
</gene>
<proteinExistence type="predicted"/>
<dbReference type="AlphaFoldDB" id="A0A2K9MEE8"/>
<dbReference type="Proteomes" id="UP000234882">
    <property type="component" value="Chromosome"/>
</dbReference>
<reference evidence="2" key="1">
    <citation type="submission" date="2017-12" db="EMBL/GenBank/DDBJ databases">
        <title>Genomic analysis of Paracoccus sp. CBA4604.</title>
        <authorList>
            <person name="Roh S.W."/>
            <person name="Kim J.Y."/>
            <person name="Kim J.S."/>
        </authorList>
    </citation>
    <scope>NUCLEOTIDE SEQUENCE [LARGE SCALE GENOMIC DNA]</scope>
    <source>
        <strain evidence="2">CBA4604</strain>
    </source>
</reference>
<evidence type="ECO:0000313" key="1">
    <source>
        <dbReference type="EMBL" id="AUM74027.1"/>
    </source>
</evidence>
<accession>A0A2K9MEE8</accession>
<dbReference type="InterPro" id="IPR023393">
    <property type="entry name" value="START-like_dom_sf"/>
</dbReference>
<dbReference type="SUPFAM" id="SSF55961">
    <property type="entry name" value="Bet v1-like"/>
    <property type="match status" value="1"/>
</dbReference>
<sequence length="147" mass="16881">MKFSTRIDRQVAATELFDALADFDRLERMLLRRGVAVTPVNDISIGARVWNLAFDWRGQRRELQLALVQFDRPERLGLTGVSTPFDLRLDLSVIAMSRQKTRLIFELDVRPRNMRARLALQTAKLGKGQLDRKIAKKVKAFVDDVLS</sequence>
<evidence type="ECO:0000313" key="2">
    <source>
        <dbReference type="Proteomes" id="UP000234882"/>
    </source>
</evidence>
<dbReference type="EMBL" id="CP025583">
    <property type="protein sequence ID" value="AUM74027.1"/>
    <property type="molecule type" value="Genomic_DNA"/>
</dbReference>
<dbReference type="Gene3D" id="3.30.530.20">
    <property type="match status" value="1"/>
</dbReference>
<name>A0A2K9MEE8_9RHOB</name>
<organism evidence="1 2">
    <name type="scientific">Paracoccus jeotgali</name>
    <dbReference type="NCBI Taxonomy" id="2065379"/>
    <lineage>
        <taxon>Bacteria</taxon>
        <taxon>Pseudomonadati</taxon>
        <taxon>Pseudomonadota</taxon>
        <taxon>Alphaproteobacteria</taxon>
        <taxon>Rhodobacterales</taxon>
        <taxon>Paracoccaceae</taxon>
        <taxon>Paracoccus</taxon>
    </lineage>
</organism>
<dbReference type="KEGG" id="paru:CYR75_06865"/>
<evidence type="ECO:0008006" key="3">
    <source>
        <dbReference type="Google" id="ProtNLM"/>
    </source>
</evidence>
<protein>
    <recommendedName>
        <fullName evidence="3">SRPBCC family protein</fullName>
    </recommendedName>
</protein>